<dbReference type="Pfam" id="PF00440">
    <property type="entry name" value="TetR_N"/>
    <property type="match status" value="1"/>
</dbReference>
<dbReference type="Gene3D" id="1.10.357.10">
    <property type="entry name" value="Tetracycline Repressor, domain 2"/>
    <property type="match status" value="1"/>
</dbReference>
<dbReference type="EMBL" id="CP024699">
    <property type="protein sequence ID" value="ATV60041.1"/>
    <property type="molecule type" value="Genomic_DNA"/>
</dbReference>
<sequence length="216" mass="25523">MSFDTEKKILILEKAKDMIITEGYSNLSINKLTSELGISKGSFYTYFPSKDNMLAEILDEYLENIKVFSENLILNSILNSNSIDECLDYYVNSMFNLNDRELKLALIITSLKRNYEVFNEENFIKLKNTARKTIDFIKILLKKYKKSINIKEKDMEKCSKMIFSITEVFLMMQNINFETNKFSSKSLDEVKNLYRSQDMKENLEFIKESIKKILYR</sequence>
<dbReference type="SUPFAM" id="SSF46689">
    <property type="entry name" value="Homeodomain-like"/>
    <property type="match status" value="1"/>
</dbReference>
<evidence type="ECO:0000259" key="3">
    <source>
        <dbReference type="PROSITE" id="PS50977"/>
    </source>
</evidence>
<dbReference type="AlphaFoldDB" id="A0A2D3NXB2"/>
<dbReference type="GO" id="GO:0003677">
    <property type="term" value="F:DNA binding"/>
    <property type="evidence" value="ECO:0007669"/>
    <property type="project" value="UniProtKB-UniRule"/>
</dbReference>
<keyword evidence="1 2" id="KW-0238">DNA-binding</keyword>
<dbReference type="PRINTS" id="PR00455">
    <property type="entry name" value="HTHTETR"/>
</dbReference>
<evidence type="ECO:0000313" key="4">
    <source>
        <dbReference type="EMBL" id="ATV60041.1"/>
    </source>
</evidence>
<gene>
    <name evidence="4" type="ORF">CTM72_10170</name>
</gene>
<dbReference type="RefSeq" id="WP_100025324.1">
    <property type="nucleotide sequence ID" value="NZ_CAUSAS010000016.1"/>
</dbReference>
<dbReference type="InterPro" id="IPR023772">
    <property type="entry name" value="DNA-bd_HTH_TetR-type_CS"/>
</dbReference>
<reference evidence="4 5" key="1">
    <citation type="submission" date="2017-11" db="EMBL/GenBank/DDBJ databases">
        <title>Genome sequencing of Fusobacterium periodonticum KCOM 1261.</title>
        <authorList>
            <person name="Kook J.-K."/>
            <person name="Park S.-N."/>
            <person name="Lim Y.K."/>
        </authorList>
    </citation>
    <scope>NUCLEOTIDE SEQUENCE [LARGE SCALE GENOMIC DNA]</scope>
    <source>
        <strain evidence="4 5">KCOM 1261</strain>
    </source>
</reference>
<evidence type="ECO:0000256" key="2">
    <source>
        <dbReference type="PROSITE-ProRule" id="PRU00335"/>
    </source>
</evidence>
<feature type="DNA-binding region" description="H-T-H motif" evidence="2">
    <location>
        <begin position="28"/>
        <end position="47"/>
    </location>
</feature>
<dbReference type="PANTHER" id="PTHR43479">
    <property type="entry name" value="ACREF/ENVCD OPERON REPRESSOR-RELATED"/>
    <property type="match status" value="1"/>
</dbReference>
<proteinExistence type="predicted"/>
<feature type="domain" description="HTH tetR-type" evidence="3">
    <location>
        <begin position="5"/>
        <end position="65"/>
    </location>
</feature>
<organism evidence="4 5">
    <name type="scientific">Fusobacterium pseudoperiodonticum</name>
    <dbReference type="NCBI Taxonomy" id="2663009"/>
    <lineage>
        <taxon>Bacteria</taxon>
        <taxon>Fusobacteriati</taxon>
        <taxon>Fusobacteriota</taxon>
        <taxon>Fusobacteriia</taxon>
        <taxon>Fusobacteriales</taxon>
        <taxon>Fusobacteriaceae</taxon>
        <taxon>Fusobacterium</taxon>
    </lineage>
</organism>
<dbReference type="Proteomes" id="UP000230056">
    <property type="component" value="Chromosome"/>
</dbReference>
<dbReference type="PROSITE" id="PS50977">
    <property type="entry name" value="HTH_TETR_2"/>
    <property type="match status" value="1"/>
</dbReference>
<dbReference type="InterPro" id="IPR009057">
    <property type="entry name" value="Homeodomain-like_sf"/>
</dbReference>
<dbReference type="InterPro" id="IPR050624">
    <property type="entry name" value="HTH-type_Tx_Regulator"/>
</dbReference>
<dbReference type="InterPro" id="IPR001647">
    <property type="entry name" value="HTH_TetR"/>
</dbReference>
<protein>
    <submittedName>
        <fullName evidence="4">TetR family transcriptional regulator</fullName>
    </submittedName>
</protein>
<evidence type="ECO:0000256" key="1">
    <source>
        <dbReference type="ARBA" id="ARBA00023125"/>
    </source>
</evidence>
<dbReference type="PANTHER" id="PTHR43479:SF11">
    <property type="entry name" value="ACREF_ENVCD OPERON REPRESSOR-RELATED"/>
    <property type="match status" value="1"/>
</dbReference>
<name>A0A2D3NXB2_9FUSO</name>
<accession>A0A2D3NXB2</accession>
<evidence type="ECO:0000313" key="5">
    <source>
        <dbReference type="Proteomes" id="UP000230056"/>
    </source>
</evidence>
<dbReference type="PROSITE" id="PS01081">
    <property type="entry name" value="HTH_TETR_1"/>
    <property type="match status" value="1"/>
</dbReference>